<dbReference type="SUPFAM" id="SSF46689">
    <property type="entry name" value="Homeodomain-like"/>
    <property type="match status" value="1"/>
</dbReference>
<gene>
    <name evidence="4" type="ORF">CUJ84_Chr003714</name>
</gene>
<evidence type="ECO:0000256" key="2">
    <source>
        <dbReference type="PROSITE-ProRule" id="PRU00335"/>
    </source>
</evidence>
<dbReference type="Proteomes" id="UP000238523">
    <property type="component" value="Chromosome"/>
</dbReference>
<keyword evidence="1 2" id="KW-0238">DNA-binding</keyword>
<evidence type="ECO:0000256" key="1">
    <source>
        <dbReference type="ARBA" id="ARBA00023125"/>
    </source>
</evidence>
<proteinExistence type="predicted"/>
<dbReference type="InterPro" id="IPR036271">
    <property type="entry name" value="Tet_transcr_reg_TetR-rel_C_sf"/>
</dbReference>
<organism evidence="4 5">
    <name type="scientific">Rhizobium leguminosarum</name>
    <dbReference type="NCBI Taxonomy" id="384"/>
    <lineage>
        <taxon>Bacteria</taxon>
        <taxon>Pseudomonadati</taxon>
        <taxon>Pseudomonadota</taxon>
        <taxon>Alphaproteobacteria</taxon>
        <taxon>Hyphomicrobiales</taxon>
        <taxon>Rhizobiaceae</taxon>
        <taxon>Rhizobium/Agrobacterium group</taxon>
        <taxon>Rhizobium</taxon>
    </lineage>
</organism>
<dbReference type="Gene3D" id="1.10.357.10">
    <property type="entry name" value="Tetracycline Repressor, domain 2"/>
    <property type="match status" value="1"/>
</dbReference>
<dbReference type="InterPro" id="IPR009057">
    <property type="entry name" value="Homeodomain-like_sf"/>
</dbReference>
<dbReference type="PROSITE" id="PS50977">
    <property type="entry name" value="HTH_TETR_2"/>
    <property type="match status" value="1"/>
</dbReference>
<reference evidence="4 5" key="1">
    <citation type="submission" date="2017-11" db="EMBL/GenBank/DDBJ databases">
        <title>Complete genome of Rhizobium leguminosarum Norway, an ineffective micro-symbiont.</title>
        <authorList>
            <person name="Hoffrichter A."/>
            <person name="Liang J."/>
            <person name="Brachmann A."/>
            <person name="Marin M."/>
        </authorList>
    </citation>
    <scope>NUCLEOTIDE SEQUENCE [LARGE SCALE GENOMIC DNA]</scope>
    <source>
        <strain evidence="4 5">Norway</strain>
    </source>
</reference>
<feature type="DNA-binding region" description="H-T-H motif" evidence="2">
    <location>
        <begin position="72"/>
        <end position="91"/>
    </location>
</feature>
<evidence type="ECO:0000259" key="3">
    <source>
        <dbReference type="PROSITE" id="PS50977"/>
    </source>
</evidence>
<dbReference type="SUPFAM" id="SSF48498">
    <property type="entry name" value="Tetracyclin repressor-like, C-terminal domain"/>
    <property type="match status" value="1"/>
</dbReference>
<name>A0A2K9Z716_RHILE</name>
<evidence type="ECO:0000313" key="5">
    <source>
        <dbReference type="Proteomes" id="UP000238523"/>
    </source>
</evidence>
<evidence type="ECO:0000313" key="4">
    <source>
        <dbReference type="EMBL" id="AUW44045.1"/>
    </source>
</evidence>
<sequence length="224" mass="25025">MIATVIKVPRHFAHNAGYAGFWPILLDKTVRTVSLALMSNAHHRKKQPVLVRQQLLEVAARLAASEGMAAVTLDAVSAASSVSKGGLLHHFPTKNALLDALFESLLEKFDADIEELMRGDPLPQGRFTRAYLRAVSGLKDHPDDSRNWTQVTIALLAEPRLRLRWRQWVQARAEEYIGTDSSLDAQVVRFAADGLWFADTLESHEINGVLRRDLIDRLVELTGK</sequence>
<dbReference type="InterPro" id="IPR041479">
    <property type="entry name" value="TetR_CgmR_C"/>
</dbReference>
<dbReference type="AlphaFoldDB" id="A0A2K9Z716"/>
<dbReference type="Pfam" id="PF17937">
    <property type="entry name" value="TetR_C_28"/>
    <property type="match status" value="1"/>
</dbReference>
<dbReference type="PANTHER" id="PTHR30055">
    <property type="entry name" value="HTH-TYPE TRANSCRIPTIONAL REGULATOR RUTR"/>
    <property type="match status" value="1"/>
</dbReference>
<dbReference type="InterPro" id="IPR050109">
    <property type="entry name" value="HTH-type_TetR-like_transc_reg"/>
</dbReference>
<dbReference type="Pfam" id="PF00440">
    <property type="entry name" value="TetR_N"/>
    <property type="match status" value="1"/>
</dbReference>
<dbReference type="GO" id="GO:0003700">
    <property type="term" value="F:DNA-binding transcription factor activity"/>
    <property type="evidence" value="ECO:0007669"/>
    <property type="project" value="TreeGrafter"/>
</dbReference>
<dbReference type="GO" id="GO:0000976">
    <property type="term" value="F:transcription cis-regulatory region binding"/>
    <property type="evidence" value="ECO:0007669"/>
    <property type="project" value="TreeGrafter"/>
</dbReference>
<dbReference type="InterPro" id="IPR001647">
    <property type="entry name" value="HTH_TetR"/>
</dbReference>
<accession>A0A2K9Z716</accession>
<dbReference type="PRINTS" id="PR00455">
    <property type="entry name" value="HTHTETR"/>
</dbReference>
<protein>
    <submittedName>
        <fullName evidence="4">Putative transcriptional regulator protein, TetR family</fullName>
    </submittedName>
</protein>
<dbReference type="EMBL" id="CP025012">
    <property type="protein sequence ID" value="AUW44045.1"/>
    <property type="molecule type" value="Genomic_DNA"/>
</dbReference>
<feature type="domain" description="HTH tetR-type" evidence="3">
    <location>
        <begin position="49"/>
        <end position="109"/>
    </location>
</feature>
<dbReference type="PANTHER" id="PTHR30055:SF148">
    <property type="entry name" value="TETR-FAMILY TRANSCRIPTIONAL REGULATOR"/>
    <property type="match status" value="1"/>
</dbReference>